<dbReference type="FunFam" id="3.30.70.1820:FF:000002">
    <property type="entry name" value="LINE-1 retrotransposable element ORF1 protein"/>
    <property type="match status" value="1"/>
</dbReference>
<dbReference type="GO" id="GO:0003727">
    <property type="term" value="F:single-stranded RNA binding"/>
    <property type="evidence" value="ECO:0000318"/>
    <property type="project" value="GO_Central"/>
</dbReference>
<dbReference type="GO" id="GO:0032197">
    <property type="term" value="P:retrotransposition"/>
    <property type="evidence" value="ECO:0000318"/>
    <property type="project" value="GO_Central"/>
</dbReference>
<reference evidence="5 6" key="1">
    <citation type="journal article" date="2009" name="Science">
        <title>Genome sequence, comparative analysis, and population genetics of the domestic horse.</title>
        <authorList>
            <consortium name="Broad Institute Genome Sequencing Platform"/>
            <consortium name="Broad Institute Whole Genome Assembly Team"/>
            <person name="Wade C.M."/>
            <person name="Giulotto E."/>
            <person name="Sigurdsson S."/>
            <person name="Zoli M."/>
            <person name="Gnerre S."/>
            <person name="Imsland F."/>
            <person name="Lear T.L."/>
            <person name="Adelson D.L."/>
            <person name="Bailey E."/>
            <person name="Bellone R.R."/>
            <person name="Bloecker H."/>
            <person name="Distl O."/>
            <person name="Edgar R.C."/>
            <person name="Garber M."/>
            <person name="Leeb T."/>
            <person name="Mauceli E."/>
            <person name="MacLeod J.N."/>
            <person name="Penedo M.C.T."/>
            <person name="Raison J.M."/>
            <person name="Sharpe T."/>
            <person name="Vogel J."/>
            <person name="Andersson L."/>
            <person name="Antczak D.F."/>
            <person name="Biagi T."/>
            <person name="Binns M.M."/>
            <person name="Chowdhary B.P."/>
            <person name="Coleman S.J."/>
            <person name="Della Valle G."/>
            <person name="Fryc S."/>
            <person name="Guerin G."/>
            <person name="Hasegawa T."/>
            <person name="Hill E.W."/>
            <person name="Jurka J."/>
            <person name="Kiialainen A."/>
            <person name="Lindgren G."/>
            <person name="Liu J."/>
            <person name="Magnani E."/>
            <person name="Mickelson J.R."/>
            <person name="Murray J."/>
            <person name="Nergadze S.G."/>
            <person name="Onofrio R."/>
            <person name="Pedroni S."/>
            <person name="Piras M.F."/>
            <person name="Raudsepp T."/>
            <person name="Rocchi M."/>
            <person name="Roeed K.H."/>
            <person name="Ryder O.A."/>
            <person name="Searle S."/>
            <person name="Skow L."/>
            <person name="Swinburne J.E."/>
            <person name="Syvaenen A.C."/>
            <person name="Tozaki T."/>
            <person name="Valberg S.J."/>
            <person name="Vaudin M."/>
            <person name="White J.R."/>
            <person name="Zody M.C."/>
            <person name="Lander E.S."/>
            <person name="Lindblad-Toh K."/>
        </authorList>
    </citation>
    <scope>NUCLEOTIDE SEQUENCE [LARGE SCALE GENOMIC DNA]</scope>
    <source>
        <strain evidence="5 6">Thoroughbred</strain>
    </source>
</reference>
<dbReference type="InterPro" id="IPR004244">
    <property type="entry name" value="Transposase_22"/>
</dbReference>
<protein>
    <recommendedName>
        <fullName evidence="7">L1 transposable element RRM domain-containing protein</fullName>
    </recommendedName>
</protein>
<proteinExistence type="inferred from homology"/>
<dbReference type="InterPro" id="IPR042566">
    <property type="entry name" value="L1_C"/>
</dbReference>
<dbReference type="Gene3D" id="3.30.70.1820">
    <property type="entry name" value="L1 transposable element, RRM domain"/>
    <property type="match status" value="1"/>
</dbReference>
<accession>A0A9L0RMT5</accession>
<dbReference type="AlphaFoldDB" id="A0A9L0RMT5"/>
<dbReference type="Ensembl" id="ENSECAT00000134013.1">
    <property type="protein sequence ID" value="ENSECAP00000063876.1"/>
    <property type="gene ID" value="ENSECAG00000054918.1"/>
</dbReference>
<dbReference type="Ensembl" id="ENSECAT00000145500.1">
    <property type="protein sequence ID" value="ENSECAP00000077744.1"/>
    <property type="gene ID" value="ENSECAG00000054918.1"/>
</dbReference>
<evidence type="ECO:0008006" key="7">
    <source>
        <dbReference type="Google" id="ProtNLM"/>
    </source>
</evidence>
<keyword evidence="2" id="KW-0175">Coiled coil</keyword>
<dbReference type="Pfam" id="PF17490">
    <property type="entry name" value="Tnp_22_dsRBD"/>
    <property type="match status" value="1"/>
</dbReference>
<dbReference type="Gene3D" id="3.30.250.20">
    <property type="entry name" value="L1 transposable element, C-terminal domain"/>
    <property type="match status" value="1"/>
</dbReference>
<dbReference type="PANTHER" id="PTHR11505">
    <property type="entry name" value="L1 TRANSPOSABLE ELEMENT-RELATED"/>
    <property type="match status" value="1"/>
</dbReference>
<feature type="domain" description="L1 transposable element dsRBD-like" evidence="4">
    <location>
        <begin position="162"/>
        <end position="225"/>
    </location>
</feature>
<feature type="domain" description="L1 transposable element RRM" evidence="3">
    <location>
        <begin position="64"/>
        <end position="159"/>
    </location>
</feature>
<name>A0A9L0RMT5_HORSE</name>
<keyword evidence="6" id="KW-1185">Reference proteome</keyword>
<evidence type="ECO:0000259" key="4">
    <source>
        <dbReference type="Pfam" id="PF17490"/>
    </source>
</evidence>
<dbReference type="Proteomes" id="UP000002281">
    <property type="component" value="Chromosome 9"/>
</dbReference>
<evidence type="ECO:0000259" key="3">
    <source>
        <dbReference type="Pfam" id="PF02994"/>
    </source>
</evidence>
<evidence type="ECO:0000313" key="6">
    <source>
        <dbReference type="Proteomes" id="UP000002281"/>
    </source>
</evidence>
<comment type="similarity">
    <text evidence="1">Belongs to the transposase 22 family.</text>
</comment>
<dbReference type="Pfam" id="PF02994">
    <property type="entry name" value="Transposase_22"/>
    <property type="match status" value="1"/>
</dbReference>
<evidence type="ECO:0000256" key="1">
    <source>
        <dbReference type="ARBA" id="ARBA00061640"/>
    </source>
</evidence>
<reference evidence="5" key="2">
    <citation type="submission" date="2025-05" db="UniProtKB">
        <authorList>
            <consortium name="Ensembl"/>
        </authorList>
    </citation>
    <scope>IDENTIFICATION</scope>
    <source>
        <strain evidence="5">Thoroughbred</strain>
    </source>
</reference>
<evidence type="ECO:0000313" key="5">
    <source>
        <dbReference type="Ensembl" id="ENSECAP00000063876.1"/>
    </source>
</evidence>
<dbReference type="InterPro" id="IPR035300">
    <property type="entry name" value="L1_dsRBD"/>
</dbReference>
<dbReference type="InterPro" id="IPR043636">
    <property type="entry name" value="L1_RRM_dom"/>
</dbReference>
<organism evidence="5 6">
    <name type="scientific">Equus caballus</name>
    <name type="common">Horse</name>
    <dbReference type="NCBI Taxonomy" id="9796"/>
    <lineage>
        <taxon>Eukaryota</taxon>
        <taxon>Metazoa</taxon>
        <taxon>Chordata</taxon>
        <taxon>Craniata</taxon>
        <taxon>Vertebrata</taxon>
        <taxon>Euteleostomi</taxon>
        <taxon>Mammalia</taxon>
        <taxon>Eutheria</taxon>
        <taxon>Laurasiatheria</taxon>
        <taxon>Perissodactyla</taxon>
        <taxon>Equidae</taxon>
        <taxon>Equus</taxon>
    </lineage>
</organism>
<sequence>MKNTILEMRNSLEALNSRVEDAEEWISEVDKRLAEITQAEQKREKRIRQNEYSLRELWDNIKHANIRTIGVPAEDERDKGAENLFVEIIDENFPNLRKETDIQVQEAQRAPNKISSKRPTPRHIIIKMSKIKGKERILKAARARPQVTYKGKPIRLSVDFSAETLQARREWHDVFKVLKGKNLQPRILYPSRLSFRMEGDIKCFPDKQKLKEFITKKPVLQEILKGVI</sequence>
<evidence type="ECO:0000256" key="2">
    <source>
        <dbReference type="SAM" id="Coils"/>
    </source>
</evidence>
<dbReference type="GO" id="GO:1990904">
    <property type="term" value="C:ribonucleoprotein complex"/>
    <property type="evidence" value="ECO:0000318"/>
    <property type="project" value="GO_Central"/>
</dbReference>
<dbReference type="Gene3D" id="1.20.5.390">
    <property type="entry name" value="L1 transposable element, trimerization domain"/>
    <property type="match status" value="1"/>
</dbReference>
<dbReference type="GeneTree" id="ENSGT01150000286982"/>
<feature type="coiled-coil region" evidence="2">
    <location>
        <begin position="12"/>
        <end position="42"/>
    </location>
</feature>